<dbReference type="InterPro" id="IPR013830">
    <property type="entry name" value="SGNH_hydro"/>
</dbReference>
<feature type="domain" description="SGNH hydrolase-type esterase" evidence="4">
    <location>
        <begin position="375"/>
        <end position="571"/>
    </location>
</feature>
<evidence type="ECO:0000259" key="4">
    <source>
        <dbReference type="Pfam" id="PF13472"/>
    </source>
</evidence>
<comment type="similarity">
    <text evidence="1">Belongs to the 'GDSL' lipolytic enzyme family.</text>
</comment>
<organism evidence="6 7">
    <name type="scientific">Paenibacillus bovis</name>
    <dbReference type="NCBI Taxonomy" id="1616788"/>
    <lineage>
        <taxon>Bacteria</taxon>
        <taxon>Bacillati</taxon>
        <taxon>Bacillota</taxon>
        <taxon>Bacilli</taxon>
        <taxon>Bacillales</taxon>
        <taxon>Paenibacillaceae</taxon>
        <taxon>Paenibacillus</taxon>
    </lineage>
</organism>
<evidence type="ECO:0000313" key="7">
    <source>
        <dbReference type="Proteomes" id="UP000078148"/>
    </source>
</evidence>
<dbReference type="Pfam" id="PF20434">
    <property type="entry name" value="BD-FAE"/>
    <property type="match status" value="1"/>
</dbReference>
<dbReference type="InterPro" id="IPR029058">
    <property type="entry name" value="AB_hydrolase_fold"/>
</dbReference>
<proteinExistence type="inferred from homology"/>
<dbReference type="CDD" id="cd01821">
    <property type="entry name" value="Rhamnogalacturan_acetylesterase_like"/>
    <property type="match status" value="1"/>
</dbReference>
<dbReference type="InterPro" id="IPR037459">
    <property type="entry name" value="RhgT-like"/>
</dbReference>
<dbReference type="OrthoDB" id="9807041at2"/>
<evidence type="ECO:0000256" key="2">
    <source>
        <dbReference type="ARBA" id="ARBA00022801"/>
    </source>
</evidence>
<dbReference type="AlphaFoldDB" id="A0A172ZFA3"/>
<dbReference type="InterPro" id="IPR036514">
    <property type="entry name" value="SGNH_hydro_sf"/>
</dbReference>
<dbReference type="KEGG" id="pbv:AR543_10085"/>
<dbReference type="PANTHER" id="PTHR43695">
    <property type="entry name" value="PUTATIVE (AFU_ORTHOLOGUE AFUA_2G17250)-RELATED"/>
    <property type="match status" value="1"/>
</dbReference>
<name>A0A172ZFA3_9BACL</name>
<dbReference type="SUPFAM" id="SSF52266">
    <property type="entry name" value="SGNH hydrolase"/>
    <property type="match status" value="1"/>
</dbReference>
<feature type="region of interest" description="Disordered" evidence="3">
    <location>
        <begin position="322"/>
        <end position="347"/>
    </location>
</feature>
<dbReference type="Pfam" id="PF13472">
    <property type="entry name" value="Lipase_GDSL_2"/>
    <property type="match status" value="1"/>
</dbReference>
<dbReference type="EMBL" id="CP013023">
    <property type="protein sequence ID" value="ANF96315.1"/>
    <property type="molecule type" value="Genomic_DNA"/>
</dbReference>
<reference evidence="7" key="1">
    <citation type="submission" date="2015-10" db="EMBL/GenBank/DDBJ databases">
        <title>Genome of Paenibacillus bovis sp. nov.</title>
        <authorList>
            <person name="Wu Z."/>
            <person name="Gao C."/>
            <person name="Liu Z."/>
            <person name="Zheng H."/>
        </authorList>
    </citation>
    <scope>NUCLEOTIDE SEQUENCE [LARGE SCALE GENOMIC DNA]</scope>
    <source>
        <strain evidence="7">BD3526</strain>
    </source>
</reference>
<dbReference type="STRING" id="1616788.AR543_10085"/>
<protein>
    <submittedName>
        <fullName evidence="6">Esterase</fullName>
    </submittedName>
</protein>
<evidence type="ECO:0000256" key="1">
    <source>
        <dbReference type="ARBA" id="ARBA00008668"/>
    </source>
</evidence>
<evidence type="ECO:0000313" key="6">
    <source>
        <dbReference type="EMBL" id="ANF96315.1"/>
    </source>
</evidence>
<feature type="compositionally biased region" description="Polar residues" evidence="3">
    <location>
        <begin position="126"/>
        <end position="140"/>
    </location>
</feature>
<keyword evidence="2" id="KW-0378">Hydrolase</keyword>
<accession>A0A172ZFA3</accession>
<dbReference type="Proteomes" id="UP000078148">
    <property type="component" value="Chromosome"/>
</dbReference>
<evidence type="ECO:0000259" key="5">
    <source>
        <dbReference type="Pfam" id="PF20434"/>
    </source>
</evidence>
<dbReference type="RefSeq" id="WP_060534067.1">
    <property type="nucleotide sequence ID" value="NZ_CP013023.1"/>
</dbReference>
<dbReference type="InterPro" id="IPR049492">
    <property type="entry name" value="BD-FAE-like_dom"/>
</dbReference>
<evidence type="ECO:0000256" key="3">
    <source>
        <dbReference type="SAM" id="MobiDB-lite"/>
    </source>
</evidence>
<keyword evidence="7" id="KW-1185">Reference proteome</keyword>
<feature type="compositionally biased region" description="Polar residues" evidence="3">
    <location>
        <begin position="336"/>
        <end position="347"/>
    </location>
</feature>
<gene>
    <name evidence="6" type="ORF">AR543_10085</name>
</gene>
<feature type="region of interest" description="Disordered" evidence="3">
    <location>
        <begin position="93"/>
        <end position="140"/>
    </location>
</feature>
<dbReference type="Gene3D" id="3.40.50.1110">
    <property type="entry name" value="SGNH hydrolase"/>
    <property type="match status" value="1"/>
</dbReference>
<dbReference type="GO" id="GO:0016787">
    <property type="term" value="F:hydrolase activity"/>
    <property type="evidence" value="ECO:0007669"/>
    <property type="project" value="UniProtKB-KW"/>
</dbReference>
<dbReference type="Gene3D" id="3.40.50.1820">
    <property type="entry name" value="alpha/beta hydrolase"/>
    <property type="match status" value="1"/>
</dbReference>
<sequence length="601" mass="65336">MLHIINHSRDNTMRNPDEPSSIPTLHLYLLDSDNPRPCILILPGGGYHHLADHEGEPVARWLNTLGIHAAVLEYSTYLSLTAADRIDGIAPTSSGHTPAMPSSAAAFSEKDSITTPSRSPVDLSVNKDQTSTDARQATASSASLLIDPSERLQETEEALRLLRQYADEWTILPQQIGLIGFSAGGHLAALTATIGHIRPDLLLLAYPVITFHEPYTHSGSRLHFLGASPEPQAIEQYSAEQQVSESTPPTFIWTTADDASVPAVNSLLFSQALVAHHIPHELHLMESGRHGLGLALEHPYCRQWTELAASWLGRHGYGQQARTLSDMPSDVPADSPQPNVAASSQADNVPVRPNQVLSGKIATTSTSRPTLFIAGDSTAAIKGASEKPMSGWGEYLQPYFGEAVTVANHAINGRSTRSFLAEGRLQHLSSKLQPGDYVLIQFGHNDQKADDPARYTDPDTDYRSYLQQFIDMIKQRGAAPVLLTPVSRRRFLPNGIPDPQAVGRYPQAMRQTAAALDIPLLDIFAASQQLYATLGEVDSRELFMHILSGQHPNYPDGIADDTHFSVQGAQAIAELVISAILQHPGLTALHSCIRHSPVHTV</sequence>
<dbReference type="SUPFAM" id="SSF53474">
    <property type="entry name" value="alpha/beta-Hydrolases"/>
    <property type="match status" value="1"/>
</dbReference>
<reference evidence="6 7" key="2">
    <citation type="journal article" date="2016" name="Int. J. Syst. Evol. Microbiol.">
        <title>Paenibacillus bovis sp. nov., isolated from raw yak (Bos grunniens) milk.</title>
        <authorList>
            <person name="Gao C."/>
            <person name="Han J."/>
            <person name="Liu Z."/>
            <person name="Xu X."/>
            <person name="Hang F."/>
            <person name="Wu Z."/>
        </authorList>
    </citation>
    <scope>NUCLEOTIDE SEQUENCE [LARGE SCALE GENOMIC DNA]</scope>
    <source>
        <strain evidence="6 7">BD3526</strain>
    </source>
</reference>
<dbReference type="PANTHER" id="PTHR43695:SF1">
    <property type="entry name" value="RHAMNOGALACTURONAN ACETYLESTERASE"/>
    <property type="match status" value="1"/>
</dbReference>
<feature type="domain" description="BD-FAE-like" evidence="5">
    <location>
        <begin position="152"/>
        <end position="195"/>
    </location>
</feature>